<sequence>MPWSPPAVHPQLANLPCLSLAPIMHQWGPLAWPPPSCNLGPFGGCQRAGFGRSRRPGQGTTPVHEFMHWASSPPYKIDSRSPKAAVLNLWVATPLAVKRLFHRGCLRPSENTYIITYYFCVNH</sequence>
<evidence type="ECO:0000313" key="2">
    <source>
        <dbReference type="Proteomes" id="UP000527355"/>
    </source>
</evidence>
<protein>
    <submittedName>
        <fullName evidence="1">Uncharacterized protein</fullName>
    </submittedName>
</protein>
<reference evidence="1 2" key="1">
    <citation type="journal article" date="2020" name="Nature">
        <title>Six reference-quality genomes reveal evolution of bat adaptations.</title>
        <authorList>
            <person name="Jebb D."/>
            <person name="Huang Z."/>
            <person name="Pippel M."/>
            <person name="Hughes G.M."/>
            <person name="Lavrichenko K."/>
            <person name="Devanna P."/>
            <person name="Winkler S."/>
            <person name="Jermiin L.S."/>
            <person name="Skirmuntt E.C."/>
            <person name="Katzourakis A."/>
            <person name="Burkitt-Gray L."/>
            <person name="Ray D.A."/>
            <person name="Sullivan K.A.M."/>
            <person name="Roscito J.G."/>
            <person name="Kirilenko B.M."/>
            <person name="Davalos L.M."/>
            <person name="Corthals A.P."/>
            <person name="Power M.L."/>
            <person name="Jones G."/>
            <person name="Ransome R.D."/>
            <person name="Dechmann D.K.N."/>
            <person name="Locatelli A.G."/>
            <person name="Puechmaille S.J."/>
            <person name="Fedrigo O."/>
            <person name="Jarvis E.D."/>
            <person name="Hiller M."/>
            <person name="Vernes S.C."/>
            <person name="Myers E.W."/>
            <person name="Teeling E.C."/>
        </authorList>
    </citation>
    <scope>NUCLEOTIDE SEQUENCE [LARGE SCALE GENOMIC DNA]</scope>
    <source>
        <strain evidence="1">MMyoMyo1</strain>
        <tissue evidence="1">Flight muscle</tissue>
    </source>
</reference>
<proteinExistence type="predicted"/>
<keyword evidence="2" id="KW-1185">Reference proteome</keyword>
<name>A0A7J7ZZ37_MYOMY</name>
<gene>
    <name evidence="1" type="ORF">mMyoMyo1_009975</name>
</gene>
<accession>A0A7J7ZZ37</accession>
<evidence type="ECO:0000313" key="1">
    <source>
        <dbReference type="EMBL" id="KAF6379146.1"/>
    </source>
</evidence>
<organism evidence="1 2">
    <name type="scientific">Myotis myotis</name>
    <name type="common">Greater mouse-eared bat</name>
    <name type="synonym">Vespertilio myotis</name>
    <dbReference type="NCBI Taxonomy" id="51298"/>
    <lineage>
        <taxon>Eukaryota</taxon>
        <taxon>Metazoa</taxon>
        <taxon>Chordata</taxon>
        <taxon>Craniata</taxon>
        <taxon>Vertebrata</taxon>
        <taxon>Euteleostomi</taxon>
        <taxon>Mammalia</taxon>
        <taxon>Eutheria</taxon>
        <taxon>Laurasiatheria</taxon>
        <taxon>Chiroptera</taxon>
        <taxon>Yangochiroptera</taxon>
        <taxon>Vespertilionidae</taxon>
        <taxon>Myotis</taxon>
    </lineage>
</organism>
<dbReference type="AlphaFoldDB" id="A0A7J7ZZ37"/>
<dbReference type="EMBL" id="JABWUV010000002">
    <property type="protein sequence ID" value="KAF6379146.1"/>
    <property type="molecule type" value="Genomic_DNA"/>
</dbReference>
<comment type="caution">
    <text evidence="1">The sequence shown here is derived from an EMBL/GenBank/DDBJ whole genome shotgun (WGS) entry which is preliminary data.</text>
</comment>
<dbReference type="Proteomes" id="UP000527355">
    <property type="component" value="Unassembled WGS sequence"/>
</dbReference>